<dbReference type="NCBIfam" id="TIGR04056">
    <property type="entry name" value="OMP_RagA_SusC"/>
    <property type="match status" value="1"/>
</dbReference>
<dbReference type="Gene3D" id="3.55.50.30">
    <property type="match status" value="1"/>
</dbReference>
<dbReference type="Pfam" id="PF07715">
    <property type="entry name" value="Plug"/>
    <property type="match status" value="1"/>
</dbReference>
<dbReference type="EMBL" id="JACOOH010000001">
    <property type="protein sequence ID" value="MBC5620130.1"/>
    <property type="molecule type" value="Genomic_DNA"/>
</dbReference>
<organism evidence="10 11">
    <name type="scientific">Butyricimonas hominis</name>
    <dbReference type="NCBI Taxonomy" id="2763032"/>
    <lineage>
        <taxon>Bacteria</taxon>
        <taxon>Pseudomonadati</taxon>
        <taxon>Bacteroidota</taxon>
        <taxon>Bacteroidia</taxon>
        <taxon>Bacteroidales</taxon>
        <taxon>Odoribacteraceae</taxon>
        <taxon>Butyricimonas</taxon>
    </lineage>
</organism>
<dbReference type="Pfam" id="PF07660">
    <property type="entry name" value="STN"/>
    <property type="match status" value="1"/>
</dbReference>
<evidence type="ECO:0000256" key="5">
    <source>
        <dbReference type="ARBA" id="ARBA00023136"/>
    </source>
</evidence>
<dbReference type="RefSeq" id="WP_186974928.1">
    <property type="nucleotide sequence ID" value="NZ_JACOOH010000001.1"/>
</dbReference>
<keyword evidence="6 7" id="KW-0998">Cell outer membrane</keyword>
<reference evidence="10 11" key="1">
    <citation type="submission" date="2020-08" db="EMBL/GenBank/DDBJ databases">
        <title>Genome public.</title>
        <authorList>
            <person name="Liu C."/>
            <person name="Sun Q."/>
        </authorList>
    </citation>
    <scope>NUCLEOTIDE SEQUENCE [LARGE SCALE GENOMIC DNA]</scope>
    <source>
        <strain evidence="10 11">NSJ-56</strain>
    </source>
</reference>
<gene>
    <name evidence="10" type="ORF">H8S64_03350</name>
</gene>
<dbReference type="Pfam" id="PF13715">
    <property type="entry name" value="CarbopepD_reg_2"/>
    <property type="match status" value="1"/>
</dbReference>
<evidence type="ECO:0000256" key="8">
    <source>
        <dbReference type="SAM" id="SignalP"/>
    </source>
</evidence>
<comment type="similarity">
    <text evidence="7">Belongs to the TonB-dependent receptor family.</text>
</comment>
<dbReference type="InterPro" id="IPR012910">
    <property type="entry name" value="Plug_dom"/>
</dbReference>
<dbReference type="Gene3D" id="2.60.40.1120">
    <property type="entry name" value="Carboxypeptidase-like, regulatory domain"/>
    <property type="match status" value="1"/>
</dbReference>
<dbReference type="SUPFAM" id="SSF49464">
    <property type="entry name" value="Carboxypeptidase regulatory domain-like"/>
    <property type="match status" value="1"/>
</dbReference>
<dbReference type="InterPro" id="IPR023997">
    <property type="entry name" value="TonB-dep_OMP_SusC/RagA_CS"/>
</dbReference>
<protein>
    <submittedName>
        <fullName evidence="10">SusC/RagA family TonB-linked outer membrane protein</fullName>
    </submittedName>
</protein>
<accession>A0ABR7CY95</accession>
<keyword evidence="5 7" id="KW-0472">Membrane</keyword>
<keyword evidence="4 7" id="KW-0812">Transmembrane</keyword>
<evidence type="ECO:0000313" key="10">
    <source>
        <dbReference type="EMBL" id="MBC5620130.1"/>
    </source>
</evidence>
<dbReference type="SMART" id="SM00965">
    <property type="entry name" value="STN"/>
    <property type="match status" value="1"/>
</dbReference>
<keyword evidence="8" id="KW-0732">Signal</keyword>
<evidence type="ECO:0000256" key="4">
    <source>
        <dbReference type="ARBA" id="ARBA00022692"/>
    </source>
</evidence>
<feature type="domain" description="Secretin/TonB short N-terminal" evidence="9">
    <location>
        <begin position="62"/>
        <end position="113"/>
    </location>
</feature>
<comment type="subcellular location">
    <subcellularLocation>
        <location evidence="1 7">Cell outer membrane</location>
        <topology evidence="1 7">Multi-pass membrane protein</topology>
    </subcellularLocation>
</comment>
<dbReference type="Proteomes" id="UP000646484">
    <property type="component" value="Unassembled WGS sequence"/>
</dbReference>
<dbReference type="InterPro" id="IPR023996">
    <property type="entry name" value="TonB-dep_OMP_SusC/RagA"/>
</dbReference>
<evidence type="ECO:0000256" key="7">
    <source>
        <dbReference type="PROSITE-ProRule" id="PRU01360"/>
    </source>
</evidence>
<dbReference type="InterPro" id="IPR039426">
    <property type="entry name" value="TonB-dep_rcpt-like"/>
</dbReference>
<dbReference type="InterPro" id="IPR011662">
    <property type="entry name" value="Secretin/TonB_short_N"/>
</dbReference>
<keyword evidence="11" id="KW-1185">Reference proteome</keyword>
<comment type="caution">
    <text evidence="10">The sequence shown here is derived from an EMBL/GenBank/DDBJ whole genome shotgun (WGS) entry which is preliminary data.</text>
</comment>
<evidence type="ECO:0000256" key="2">
    <source>
        <dbReference type="ARBA" id="ARBA00022448"/>
    </source>
</evidence>
<evidence type="ECO:0000256" key="1">
    <source>
        <dbReference type="ARBA" id="ARBA00004571"/>
    </source>
</evidence>
<sequence>MKKSLLFRNRGGSFCKICLWVCLLLGVTSVNAQDVLSKKITLELKDAPIIEVLLEIQKQTDVNFAYGKTQLEQLKPVTLSVKQMPLEEVLKIVLKDTGFEYVIQQNTVVIKRKGAKTPEVAKITITGKVTDKDNIPLPGVTILLKGTTLGITTDMDGKYSLTIPGVENPVLVFSFIGMKKEEIAVDGRKVIDVVLQEEKTEVEEVVVTGIYNRKKESFTGSSQTYKAEELKVVGNQNLLQSLKTLDPAFAILENNQYGSDPNRLPDVEIRGKSSIVGFKEEFGEDPNQPLFILDGFESSLRTIMDLSMDRIASVTILKDAASTAIYGAKAANGVIVVETKVPEAGKIRLTYNGSFDVSFADLSAYNLMNAAEKLEFERLAGNFSSNVVTHEEELQMRYNRLLANVKKGVDTYWMSEPLRIGLNQRHNLYVQGGDQQIRFGLGLNYTNIEGVMKESRRQLVSGNLDLLYRVGKLNFQNKLTLDFTKTTDPIVPFSEYSRANPYYPKYNEFGGIDKWLETPGAGDTQASDGGIYVPNPLWNASLNSYNEGDTYDMRNNLDIEYRPWDFLYVRGRIGVSKSVSTTEVFRSPEDTQFDETESLKKGSYSDSHSESFGYDGSLTVTYGQLLADAHQINAVLGLSFSESTSDSKSFSAIGFPRGDYTTPGFANSYTENSKPGYSDAKKRAVNFYFNGGYSYMNRYLLDVNLRADGSSVFGSNKRFTTTWAIGLAWNLHNEDFIKNNTNLFSMLKIRASIGNPGNQNFGSFKTINTYKFNNWMQNNFGTGILVDAFGDPDLDWQKTLDKNIGADVSMFNNRFHVTFDYYHKLTDPLLASIGVAMSVGVTSRLANIGKQVDKGFNGTIKYSFIYKPKERVNLTTSLTFRRSKAYYDGIETKLGKYNNENIGKNLSRYFDGDSPTALWTVRSEGIDPATGKEIFLTKDGRRTFTYDYENEVLVGDTRPDLEGVFGNVLYFKGLSASIYFRYSFGADAFNSTLYNKVENISREGLQKNQDKRALYDRWKEPGDKARFKGIALTDVTQMSSRFVQKNNYIVLESVRLGYELPYNWIKKTGFSGMSLSAYMNDICRIASLKDERGIDYPFARSVTFAISVNF</sequence>
<dbReference type="InterPro" id="IPR037066">
    <property type="entry name" value="Plug_dom_sf"/>
</dbReference>
<evidence type="ECO:0000313" key="11">
    <source>
        <dbReference type="Proteomes" id="UP000646484"/>
    </source>
</evidence>
<dbReference type="InterPro" id="IPR008969">
    <property type="entry name" value="CarboxyPept-like_regulatory"/>
</dbReference>
<evidence type="ECO:0000259" key="9">
    <source>
        <dbReference type="SMART" id="SM00965"/>
    </source>
</evidence>
<name>A0ABR7CY95_9BACT</name>
<dbReference type="InterPro" id="IPR036942">
    <property type="entry name" value="Beta-barrel_TonB_sf"/>
</dbReference>
<dbReference type="Gene3D" id="2.170.130.10">
    <property type="entry name" value="TonB-dependent receptor, plug domain"/>
    <property type="match status" value="1"/>
</dbReference>
<dbReference type="PROSITE" id="PS52016">
    <property type="entry name" value="TONB_DEPENDENT_REC_3"/>
    <property type="match status" value="1"/>
</dbReference>
<keyword evidence="3 7" id="KW-1134">Transmembrane beta strand</keyword>
<proteinExistence type="inferred from homology"/>
<feature type="chain" id="PRO_5047484501" evidence="8">
    <location>
        <begin position="33"/>
        <end position="1110"/>
    </location>
</feature>
<evidence type="ECO:0000256" key="3">
    <source>
        <dbReference type="ARBA" id="ARBA00022452"/>
    </source>
</evidence>
<feature type="signal peptide" evidence="8">
    <location>
        <begin position="1"/>
        <end position="32"/>
    </location>
</feature>
<dbReference type="NCBIfam" id="TIGR04057">
    <property type="entry name" value="SusC_RagA_signa"/>
    <property type="match status" value="1"/>
</dbReference>
<dbReference type="Gene3D" id="2.40.170.20">
    <property type="entry name" value="TonB-dependent receptor, beta-barrel domain"/>
    <property type="match status" value="1"/>
</dbReference>
<dbReference type="SUPFAM" id="SSF56935">
    <property type="entry name" value="Porins"/>
    <property type="match status" value="1"/>
</dbReference>
<evidence type="ECO:0000256" key="6">
    <source>
        <dbReference type="ARBA" id="ARBA00023237"/>
    </source>
</evidence>
<keyword evidence="2 7" id="KW-0813">Transport</keyword>